<proteinExistence type="predicted"/>
<dbReference type="eggNOG" id="COG1376">
    <property type="taxonomic scope" value="Bacteria"/>
</dbReference>
<dbReference type="EMBL" id="AAOT01000053">
    <property type="protein sequence ID" value="EAR49670.1"/>
    <property type="molecule type" value="Genomic_DNA"/>
</dbReference>
<gene>
    <name evidence="2" type="ORF">OG2516_12511</name>
</gene>
<keyword evidence="1" id="KW-0732">Signal</keyword>
<feature type="chain" id="PRO_5004207454" evidence="1">
    <location>
        <begin position="23"/>
        <end position="91"/>
    </location>
</feature>
<evidence type="ECO:0000313" key="3">
    <source>
        <dbReference type="Proteomes" id="UP000003635"/>
    </source>
</evidence>
<accession>Q2CAG4</accession>
<protein>
    <submittedName>
        <fullName evidence="2">ErfK/YbiS/YcfS/YnhG protein</fullName>
    </submittedName>
</protein>
<organism evidence="2 3">
    <name type="scientific">Oceanicola granulosus (strain ATCC BAA-861 / DSM 15982 / KCTC 12143 / HTCC2516)</name>
    <dbReference type="NCBI Taxonomy" id="314256"/>
    <lineage>
        <taxon>Bacteria</taxon>
        <taxon>Pseudomonadati</taxon>
        <taxon>Pseudomonadota</taxon>
        <taxon>Alphaproteobacteria</taxon>
        <taxon>Rhodobacterales</taxon>
        <taxon>Roseobacteraceae</taxon>
        <taxon>Oceanicola</taxon>
    </lineage>
</organism>
<comment type="caution">
    <text evidence="2">The sequence shown here is derived from an EMBL/GenBank/DDBJ whole genome shotgun (WGS) entry which is preliminary data.</text>
</comment>
<feature type="signal peptide" evidence="1">
    <location>
        <begin position="1"/>
        <end position="22"/>
    </location>
</feature>
<dbReference type="InterPro" id="IPR006311">
    <property type="entry name" value="TAT_signal"/>
</dbReference>
<dbReference type="STRING" id="314256.OG2516_12511"/>
<dbReference type="NCBIfam" id="TIGR01409">
    <property type="entry name" value="TAT_signal_seq"/>
    <property type="match status" value="1"/>
</dbReference>
<dbReference type="AlphaFoldDB" id="Q2CAG4"/>
<sequence length="91" mass="9979">MLTRRNFITTAAASALAAPALAQSGFVIPPEMRRAEVELNTDLTPGDIHLYKESHNLYFIMPGRRAMAYKIGVGELGMQWDGATTIGRKAE</sequence>
<dbReference type="RefSeq" id="WP_007256014.1">
    <property type="nucleotide sequence ID" value="NZ_CH724107.1"/>
</dbReference>
<evidence type="ECO:0000256" key="1">
    <source>
        <dbReference type="SAM" id="SignalP"/>
    </source>
</evidence>
<name>Q2CAG4_OCEGH</name>
<dbReference type="PROSITE" id="PS51318">
    <property type="entry name" value="TAT"/>
    <property type="match status" value="1"/>
</dbReference>
<evidence type="ECO:0000313" key="2">
    <source>
        <dbReference type="EMBL" id="EAR49670.1"/>
    </source>
</evidence>
<reference evidence="2 3" key="1">
    <citation type="journal article" date="2010" name="J. Bacteriol.">
        <title>Genome sequences of Oceanicola granulosus HTCC2516(T) and Oceanicola batsensis HTCC2597(TDelta).</title>
        <authorList>
            <person name="Thrash J.C."/>
            <person name="Cho J.C."/>
            <person name="Vergin K.L."/>
            <person name="Giovannoni S.J."/>
        </authorList>
    </citation>
    <scope>NUCLEOTIDE SEQUENCE [LARGE SCALE GENOMIC DNA]</scope>
    <source>
        <strain evidence="3">ATCC BAA-861 / DSM 15982 / KCTC 12143 / HTCC2516</strain>
    </source>
</reference>
<keyword evidence="3" id="KW-1185">Reference proteome</keyword>
<dbReference type="Proteomes" id="UP000003635">
    <property type="component" value="Unassembled WGS sequence"/>
</dbReference>
<dbReference type="InterPro" id="IPR019546">
    <property type="entry name" value="TAT_signal_bac_arc"/>
</dbReference>
<dbReference type="HOGENOM" id="CLU_2424029_0_0_5"/>